<dbReference type="InterPro" id="IPR010987">
    <property type="entry name" value="Glutathione-S-Trfase_C-like"/>
</dbReference>
<dbReference type="RefSeq" id="WP_085806122.1">
    <property type="nucleotide sequence ID" value="NZ_FWFX01000007.1"/>
</dbReference>
<dbReference type="CDD" id="cd03182">
    <property type="entry name" value="GST_C_GTT2_like"/>
    <property type="match status" value="1"/>
</dbReference>
<dbReference type="InterPro" id="IPR036282">
    <property type="entry name" value="Glutathione-S-Trfase_C_sf"/>
</dbReference>
<dbReference type="GO" id="GO:0004364">
    <property type="term" value="F:glutathione transferase activity"/>
    <property type="evidence" value="ECO:0007669"/>
    <property type="project" value="UniProtKB-EC"/>
</dbReference>
<dbReference type="SUPFAM" id="SSF47616">
    <property type="entry name" value="GST C-terminal domain-like"/>
    <property type="match status" value="1"/>
</dbReference>
<dbReference type="InterPro" id="IPR034346">
    <property type="entry name" value="Gtt2-like_C"/>
</dbReference>
<dbReference type="InterPro" id="IPR040079">
    <property type="entry name" value="Glutathione_S-Trfase"/>
</dbReference>
<dbReference type="PANTHER" id="PTHR44051:SF2">
    <property type="entry name" value="HYPOTHETICAL GLUTATHIONE S-TRANSFERASE LIKE PROTEIN"/>
    <property type="match status" value="1"/>
</dbReference>
<dbReference type="Gene3D" id="1.20.1050.10">
    <property type="match status" value="1"/>
</dbReference>
<dbReference type="Pfam" id="PF13409">
    <property type="entry name" value="GST_N_2"/>
    <property type="match status" value="1"/>
</dbReference>
<proteinExistence type="predicted"/>
<dbReference type="InterPro" id="IPR036249">
    <property type="entry name" value="Thioredoxin-like_sf"/>
</dbReference>
<dbReference type="InterPro" id="IPR004045">
    <property type="entry name" value="Glutathione_S-Trfase_N"/>
</dbReference>
<feature type="domain" description="GST C-terminal" evidence="2">
    <location>
        <begin position="88"/>
        <end position="206"/>
    </location>
</feature>
<dbReference type="SFLD" id="SFLDS00019">
    <property type="entry name" value="Glutathione_Transferase_(cytos"/>
    <property type="match status" value="1"/>
</dbReference>
<dbReference type="Gene3D" id="3.40.30.10">
    <property type="entry name" value="Glutaredoxin"/>
    <property type="match status" value="1"/>
</dbReference>
<dbReference type="SFLD" id="SFLDG00358">
    <property type="entry name" value="Main_(cytGST)"/>
    <property type="match status" value="1"/>
</dbReference>
<name>A0A1X6ZG89_9RHOB</name>
<accession>A0A1X6ZG89</accession>
<dbReference type="Proteomes" id="UP000193061">
    <property type="component" value="Unassembled WGS sequence"/>
</dbReference>
<evidence type="ECO:0000313" key="4">
    <source>
        <dbReference type="Proteomes" id="UP000193061"/>
    </source>
</evidence>
<dbReference type="PROSITE" id="PS50404">
    <property type="entry name" value="GST_NTER"/>
    <property type="match status" value="1"/>
</dbReference>
<dbReference type="InterPro" id="IPR034345">
    <property type="entry name" value="Gtt2-like_N"/>
</dbReference>
<dbReference type="PROSITE" id="PS50405">
    <property type="entry name" value="GST_CTER"/>
    <property type="match status" value="1"/>
</dbReference>
<reference evidence="3 4" key="1">
    <citation type="submission" date="2017-03" db="EMBL/GenBank/DDBJ databases">
        <authorList>
            <person name="Afonso C.L."/>
            <person name="Miller P.J."/>
            <person name="Scott M.A."/>
            <person name="Spackman E."/>
            <person name="Goraichik I."/>
            <person name="Dimitrov K.M."/>
            <person name="Suarez D.L."/>
            <person name="Swayne D.E."/>
        </authorList>
    </citation>
    <scope>NUCLEOTIDE SEQUENCE [LARGE SCALE GENOMIC DNA]</scope>
    <source>
        <strain evidence="3 4">CECT 7450</strain>
    </source>
</reference>
<protein>
    <submittedName>
        <fullName evidence="3">Glutathione S-transferase GST-6.0</fullName>
        <ecNumber evidence="3">2.5.1.18</ecNumber>
    </submittedName>
</protein>
<dbReference type="OrthoDB" id="9794721at2"/>
<keyword evidence="4" id="KW-1185">Reference proteome</keyword>
<dbReference type="Pfam" id="PF00043">
    <property type="entry name" value="GST_C"/>
    <property type="match status" value="1"/>
</dbReference>
<organism evidence="3 4">
    <name type="scientific">Roseovarius albus</name>
    <dbReference type="NCBI Taxonomy" id="1247867"/>
    <lineage>
        <taxon>Bacteria</taxon>
        <taxon>Pseudomonadati</taxon>
        <taxon>Pseudomonadota</taxon>
        <taxon>Alphaproteobacteria</taxon>
        <taxon>Rhodobacterales</taxon>
        <taxon>Roseobacteraceae</taxon>
        <taxon>Roseovarius</taxon>
    </lineage>
</organism>
<dbReference type="SUPFAM" id="SSF52833">
    <property type="entry name" value="Thioredoxin-like"/>
    <property type="match status" value="1"/>
</dbReference>
<sequence>MKIYEFEGFPNPARIRIALAEKNLTDQVEFVSINVPKGEHQTPEFRAKNPSAAVPLLELEDGTCISECTAITEYLDHMNGDPTLTGKTPKERAKIHMMQRRAEAGLLDAVGTYFHHATPGLGKEIEVYQCSEWGQYQKDVAIKGMRYFDTVLADQDYIAGDKFSMADITAFAGLGFADFAQIAIPEDCANLKNWRARVASRPSLAA</sequence>
<gene>
    <name evidence="3" type="primary">gstB_2</name>
    <name evidence="3" type="ORF">ROA7450_02490</name>
</gene>
<feature type="domain" description="GST N-terminal" evidence="1">
    <location>
        <begin position="1"/>
        <end position="83"/>
    </location>
</feature>
<evidence type="ECO:0000259" key="1">
    <source>
        <dbReference type="PROSITE" id="PS50404"/>
    </source>
</evidence>
<keyword evidence="3" id="KW-0808">Transferase</keyword>
<dbReference type="InterPro" id="IPR004046">
    <property type="entry name" value="GST_C"/>
</dbReference>
<dbReference type="EC" id="2.5.1.18" evidence="3"/>
<dbReference type="PANTHER" id="PTHR44051">
    <property type="entry name" value="GLUTATHIONE S-TRANSFERASE-RELATED"/>
    <property type="match status" value="1"/>
</dbReference>
<evidence type="ECO:0000259" key="2">
    <source>
        <dbReference type="PROSITE" id="PS50405"/>
    </source>
</evidence>
<dbReference type="EMBL" id="FWFX01000007">
    <property type="protein sequence ID" value="SLN50293.1"/>
    <property type="molecule type" value="Genomic_DNA"/>
</dbReference>
<evidence type="ECO:0000313" key="3">
    <source>
        <dbReference type="EMBL" id="SLN50293.1"/>
    </source>
</evidence>
<dbReference type="CDD" id="cd03051">
    <property type="entry name" value="GST_N_GTT2_like"/>
    <property type="match status" value="1"/>
</dbReference>
<dbReference type="AlphaFoldDB" id="A0A1X6ZG89"/>